<comment type="caution">
    <text evidence="7">The sequence shown here is derived from an EMBL/GenBank/DDBJ whole genome shotgun (WGS) entry which is preliminary data.</text>
</comment>
<dbReference type="EMBL" id="VJWA01000002">
    <property type="protein sequence ID" value="TRW14996.1"/>
    <property type="molecule type" value="Genomic_DNA"/>
</dbReference>
<dbReference type="InterPro" id="IPR010251">
    <property type="entry name" value="Mg_prot_MeTrfase"/>
</dbReference>
<feature type="domain" description="Methyltransferase small" evidence="5">
    <location>
        <begin position="52"/>
        <end position="128"/>
    </location>
</feature>
<dbReference type="AlphaFoldDB" id="A0A552U9U6"/>
<dbReference type="PANTHER" id="PTHR43464">
    <property type="entry name" value="METHYLTRANSFERASE"/>
    <property type="match status" value="1"/>
</dbReference>
<dbReference type="Gene3D" id="3.40.50.150">
    <property type="entry name" value="Vaccinia Virus protein VP39"/>
    <property type="match status" value="1"/>
</dbReference>
<keyword evidence="1 7" id="KW-0489">Methyltransferase</keyword>
<dbReference type="RefSeq" id="WP_144335165.1">
    <property type="nucleotide sequence ID" value="NZ_VJWA01000002.1"/>
</dbReference>
<dbReference type="OrthoDB" id="9765084at2"/>
<evidence type="ECO:0000313" key="8">
    <source>
        <dbReference type="Proteomes" id="UP000317894"/>
    </source>
</evidence>
<dbReference type="GO" id="GO:0015995">
    <property type="term" value="P:chlorophyll biosynthetic process"/>
    <property type="evidence" value="ECO:0007669"/>
    <property type="project" value="UniProtKB-UniRule"/>
</dbReference>
<proteinExistence type="predicted"/>
<dbReference type="Pfam" id="PF07109">
    <property type="entry name" value="Mg-por_mtran_C"/>
    <property type="match status" value="1"/>
</dbReference>
<reference evidence="7 8" key="1">
    <citation type="submission" date="2019-07" db="EMBL/GenBank/DDBJ databases">
        <title>Novel species isolated from glacier.</title>
        <authorList>
            <person name="Liu Q."/>
            <person name="Xin Y.-H."/>
        </authorList>
    </citation>
    <scope>NUCLEOTIDE SEQUENCE [LARGE SCALE GENOMIC DNA]</scope>
    <source>
        <strain evidence="7 8">LB1R16</strain>
    </source>
</reference>
<keyword evidence="2 7" id="KW-0808">Transferase</keyword>
<accession>A0A552U9U6</accession>
<evidence type="ECO:0000259" key="6">
    <source>
        <dbReference type="Pfam" id="PF07109"/>
    </source>
</evidence>
<dbReference type="EC" id="2.1.1.11" evidence="4"/>
<keyword evidence="8" id="KW-1185">Reference proteome</keyword>
<keyword evidence="3" id="KW-0949">S-adenosyl-L-methionine</keyword>
<evidence type="ECO:0000256" key="2">
    <source>
        <dbReference type="ARBA" id="ARBA00022679"/>
    </source>
</evidence>
<feature type="domain" description="Magnesium-protoporphyrin IX methyltransferase C-terminal" evidence="6">
    <location>
        <begin position="129"/>
        <end position="225"/>
    </location>
</feature>
<dbReference type="PROSITE" id="PS51556">
    <property type="entry name" value="SAM_MT_MG_PIX"/>
    <property type="match status" value="1"/>
</dbReference>
<dbReference type="InterPro" id="IPR029063">
    <property type="entry name" value="SAM-dependent_MTases_sf"/>
</dbReference>
<dbReference type="InterPro" id="IPR007848">
    <property type="entry name" value="Small_mtfrase_dom"/>
</dbReference>
<organism evidence="7 8">
    <name type="scientific">Glacieibacterium frigidum</name>
    <dbReference type="NCBI Taxonomy" id="2593303"/>
    <lineage>
        <taxon>Bacteria</taxon>
        <taxon>Pseudomonadati</taxon>
        <taxon>Pseudomonadota</taxon>
        <taxon>Alphaproteobacteria</taxon>
        <taxon>Sphingomonadales</taxon>
        <taxon>Sphingosinicellaceae</taxon>
        <taxon>Glacieibacterium</taxon>
    </lineage>
</organism>
<dbReference type="SUPFAM" id="SSF53335">
    <property type="entry name" value="S-adenosyl-L-methionine-dependent methyltransferases"/>
    <property type="match status" value="1"/>
</dbReference>
<evidence type="ECO:0000256" key="1">
    <source>
        <dbReference type="ARBA" id="ARBA00022603"/>
    </source>
</evidence>
<evidence type="ECO:0000313" key="7">
    <source>
        <dbReference type="EMBL" id="TRW14996.1"/>
    </source>
</evidence>
<name>A0A552U9U6_9SPHN</name>
<dbReference type="GO" id="GO:0046406">
    <property type="term" value="F:magnesium protoporphyrin IX methyltransferase activity"/>
    <property type="evidence" value="ECO:0007669"/>
    <property type="project" value="UniProtKB-UniRule"/>
</dbReference>
<dbReference type="GO" id="GO:0032259">
    <property type="term" value="P:methylation"/>
    <property type="evidence" value="ECO:0007669"/>
    <property type="project" value="UniProtKB-KW"/>
</dbReference>
<dbReference type="CDD" id="cd02440">
    <property type="entry name" value="AdoMet_MTases"/>
    <property type="match status" value="1"/>
</dbReference>
<evidence type="ECO:0000256" key="3">
    <source>
        <dbReference type="ARBA" id="ARBA00022691"/>
    </source>
</evidence>
<evidence type="ECO:0000259" key="5">
    <source>
        <dbReference type="Pfam" id="PF05175"/>
    </source>
</evidence>
<sequence>MSVGATYDAYRGRLETYFDRTAFDAWAKLTSDAPVSGIRATVRAGRDEMRTRLLDWLPADLTGKRILDAGCGTGALAVEAAKRGASVVAVDVSAQLVNLARERLPSELDIDFRAGDMLGDHGEFDHVVAMDSLIHYRFADIVAAAARLQARTRGTLLFTVAPRTPLLLAFQGIGKLFPRSDRSPAIIPASPARLMRDLAQNGWTAGRDARTSTAFYKSHAIEMVRG</sequence>
<dbReference type="Proteomes" id="UP000317894">
    <property type="component" value="Unassembled WGS sequence"/>
</dbReference>
<evidence type="ECO:0000256" key="4">
    <source>
        <dbReference type="NCBIfam" id="TIGR02021"/>
    </source>
</evidence>
<dbReference type="Pfam" id="PF05175">
    <property type="entry name" value="MTS"/>
    <property type="match status" value="1"/>
</dbReference>
<dbReference type="InterPro" id="IPR010940">
    <property type="entry name" value="Mg_prot_MeTrfase_C"/>
</dbReference>
<gene>
    <name evidence="7" type="ORF">FMM06_15175</name>
</gene>
<dbReference type="PANTHER" id="PTHR43464:SF19">
    <property type="entry name" value="UBIQUINONE BIOSYNTHESIS O-METHYLTRANSFERASE, MITOCHONDRIAL"/>
    <property type="match status" value="1"/>
</dbReference>
<dbReference type="NCBIfam" id="TIGR02021">
    <property type="entry name" value="BchM-ChlM"/>
    <property type="match status" value="1"/>
</dbReference>
<protein>
    <recommendedName>
        <fullName evidence="4">Magnesium protoporphyrin IX methyltransferase</fullName>
        <ecNumber evidence="4">2.1.1.11</ecNumber>
    </recommendedName>
</protein>